<evidence type="ECO:0000313" key="11">
    <source>
        <dbReference type="Proteomes" id="UP001398420"/>
    </source>
</evidence>
<dbReference type="InterPro" id="IPR047596">
    <property type="entry name" value="OMPdecase_bac"/>
</dbReference>
<reference evidence="10 11" key="1">
    <citation type="submission" date="2024-04" db="EMBL/GenBank/DDBJ databases">
        <authorList>
            <person name="Wu Y.S."/>
            <person name="Zhang L."/>
        </authorList>
    </citation>
    <scope>NUCLEOTIDE SEQUENCE [LARGE SCALE GENOMIC DNA]</scope>
    <source>
        <strain evidence="10 11">KG-01</strain>
    </source>
</reference>
<comment type="function">
    <text evidence="1 7">Catalyzes the decarboxylation of orotidine 5'-monophosphate (OMP) to uridine 5'-monophosphate (UMP).</text>
</comment>
<accession>A0ABU9LHA6</accession>
<evidence type="ECO:0000256" key="8">
    <source>
        <dbReference type="RuleBase" id="RU000512"/>
    </source>
</evidence>
<evidence type="ECO:0000259" key="9">
    <source>
        <dbReference type="SMART" id="SM00934"/>
    </source>
</evidence>
<feature type="binding site" evidence="7">
    <location>
        <position position="10"/>
    </location>
    <ligand>
        <name>substrate</name>
    </ligand>
</feature>
<evidence type="ECO:0000256" key="1">
    <source>
        <dbReference type="ARBA" id="ARBA00002356"/>
    </source>
</evidence>
<dbReference type="SUPFAM" id="SSF51366">
    <property type="entry name" value="Ribulose-phoshate binding barrel"/>
    <property type="match status" value="1"/>
</dbReference>
<comment type="subunit">
    <text evidence="7">Homodimer.</text>
</comment>
<feature type="binding site" evidence="7">
    <location>
        <position position="213"/>
    </location>
    <ligand>
        <name>substrate</name>
    </ligand>
</feature>
<feature type="domain" description="Orotidine 5'-phosphate decarboxylase" evidence="9">
    <location>
        <begin position="4"/>
        <end position="228"/>
    </location>
</feature>
<dbReference type="EMBL" id="JBCEWA010000001">
    <property type="protein sequence ID" value="MEL5986989.1"/>
    <property type="molecule type" value="Genomic_DNA"/>
</dbReference>
<dbReference type="Pfam" id="PF00215">
    <property type="entry name" value="OMPdecase"/>
    <property type="match status" value="1"/>
</dbReference>
<evidence type="ECO:0000313" key="10">
    <source>
        <dbReference type="EMBL" id="MEL5986989.1"/>
    </source>
</evidence>
<dbReference type="PANTHER" id="PTHR32119">
    <property type="entry name" value="OROTIDINE 5'-PHOSPHATE DECARBOXYLASE"/>
    <property type="match status" value="1"/>
</dbReference>
<feature type="binding site" evidence="7">
    <location>
        <position position="212"/>
    </location>
    <ligand>
        <name>substrate</name>
    </ligand>
</feature>
<sequence>MNTNPIIALDLSSKVEVIEFLEQFNEKLFVKVGMELYYQEGPAIIQTIKEMGHDIFLDLKLHDIPNTVKSAMKGLAKLGVNLVNVHAAGGSQMMQAAMEGLIEGTPVGQERPALIAVTQLTSTTEEQMQKEQNILTSLDASVINYAVLAKEAGLDGVVCSVLEAKGIEEACGKTFFKVTPGIRLAGGESHDQKRVATPDFAKSEGSTQIVVGRAITKAENPVEAYHTVQQLWGGNA</sequence>
<proteinExistence type="inferred from homology"/>
<feature type="binding site" evidence="7">
    <location>
        <position position="192"/>
    </location>
    <ligand>
        <name>substrate</name>
    </ligand>
</feature>
<dbReference type="PROSITE" id="PS00156">
    <property type="entry name" value="OMPDECASE"/>
    <property type="match status" value="1"/>
</dbReference>
<dbReference type="InterPro" id="IPR011060">
    <property type="entry name" value="RibuloseP-bd_barrel"/>
</dbReference>
<comment type="catalytic activity">
    <reaction evidence="6 7 8">
        <text>orotidine 5'-phosphate + H(+) = UMP + CO2</text>
        <dbReference type="Rhea" id="RHEA:11596"/>
        <dbReference type="ChEBI" id="CHEBI:15378"/>
        <dbReference type="ChEBI" id="CHEBI:16526"/>
        <dbReference type="ChEBI" id="CHEBI:57538"/>
        <dbReference type="ChEBI" id="CHEBI:57865"/>
        <dbReference type="EC" id="4.1.1.23"/>
    </reaction>
</comment>
<feature type="binding site" evidence="7">
    <location>
        <position position="31"/>
    </location>
    <ligand>
        <name>substrate</name>
    </ligand>
</feature>
<dbReference type="Proteomes" id="UP001398420">
    <property type="component" value="Unassembled WGS sequence"/>
</dbReference>
<keyword evidence="11" id="KW-1185">Reference proteome</keyword>
<evidence type="ECO:0000256" key="3">
    <source>
        <dbReference type="ARBA" id="ARBA00022793"/>
    </source>
</evidence>
<gene>
    <name evidence="7 10" type="primary">pyrF</name>
    <name evidence="10" type="ORF">AAF454_00970</name>
</gene>
<dbReference type="SMART" id="SM00934">
    <property type="entry name" value="OMPdecase"/>
    <property type="match status" value="1"/>
</dbReference>
<evidence type="ECO:0000256" key="2">
    <source>
        <dbReference type="ARBA" id="ARBA00004861"/>
    </source>
</evidence>
<dbReference type="InterPro" id="IPR013785">
    <property type="entry name" value="Aldolase_TIM"/>
</dbReference>
<feature type="active site" description="Proton donor" evidence="7">
    <location>
        <position position="60"/>
    </location>
</feature>
<keyword evidence="5 7" id="KW-0456">Lyase</keyword>
<feature type="binding site" evidence="7">
    <location>
        <position position="121"/>
    </location>
    <ligand>
        <name>substrate</name>
    </ligand>
</feature>
<dbReference type="NCBIfam" id="TIGR01740">
    <property type="entry name" value="pyrF"/>
    <property type="match status" value="1"/>
</dbReference>
<dbReference type="RefSeq" id="WP_087682423.1">
    <property type="nucleotide sequence ID" value="NZ_JAWVOH010000001.1"/>
</dbReference>
<dbReference type="NCBIfam" id="NF001273">
    <property type="entry name" value="PRK00230.1"/>
    <property type="match status" value="1"/>
</dbReference>
<dbReference type="InterPro" id="IPR014732">
    <property type="entry name" value="OMPdecase"/>
</dbReference>
<evidence type="ECO:0000256" key="5">
    <source>
        <dbReference type="ARBA" id="ARBA00023239"/>
    </source>
</evidence>
<feature type="binding site" evidence="7">
    <location>
        <position position="183"/>
    </location>
    <ligand>
        <name>substrate</name>
    </ligand>
</feature>
<keyword evidence="3 7" id="KW-0210">Decarboxylase</keyword>
<keyword evidence="4 7" id="KW-0665">Pyrimidine biosynthesis</keyword>
<protein>
    <recommendedName>
        <fullName evidence="7">Orotidine 5'-phosphate decarboxylase</fullName>
        <ecNumber evidence="7">4.1.1.23</ecNumber>
    </recommendedName>
    <alternativeName>
        <fullName evidence="7">OMP decarboxylase</fullName>
        <shortName evidence="7">OMPDCase</shortName>
        <shortName evidence="7">OMPdecase</shortName>
    </alternativeName>
</protein>
<dbReference type="GO" id="GO:0004590">
    <property type="term" value="F:orotidine-5'-phosphate decarboxylase activity"/>
    <property type="evidence" value="ECO:0007669"/>
    <property type="project" value="UniProtKB-EC"/>
</dbReference>
<dbReference type="InterPro" id="IPR018089">
    <property type="entry name" value="OMPdecase_AS"/>
</dbReference>
<comment type="similarity">
    <text evidence="7">Belongs to the OMP decarboxylase family. Type 1 subfamily.</text>
</comment>
<dbReference type="CDD" id="cd04725">
    <property type="entry name" value="OMP_decarboxylase_like"/>
    <property type="match status" value="1"/>
</dbReference>
<feature type="binding site" evidence="7">
    <location>
        <begin position="58"/>
        <end position="67"/>
    </location>
    <ligand>
        <name>substrate</name>
    </ligand>
</feature>
<dbReference type="InterPro" id="IPR001754">
    <property type="entry name" value="OMPdeCOase_dom"/>
</dbReference>
<dbReference type="Gene3D" id="3.20.20.70">
    <property type="entry name" value="Aldolase class I"/>
    <property type="match status" value="1"/>
</dbReference>
<name>A0ABU9LHA6_9BACL</name>
<organism evidence="10 11">
    <name type="scientific">Kurthia gibsonii</name>
    <dbReference type="NCBI Taxonomy" id="33946"/>
    <lineage>
        <taxon>Bacteria</taxon>
        <taxon>Bacillati</taxon>
        <taxon>Bacillota</taxon>
        <taxon>Bacilli</taxon>
        <taxon>Bacillales</taxon>
        <taxon>Caryophanaceae</taxon>
        <taxon>Kurthia</taxon>
    </lineage>
</organism>
<comment type="pathway">
    <text evidence="2 7 8">Pyrimidine metabolism; UMP biosynthesis via de novo pathway; UMP from orotate: step 2/2.</text>
</comment>
<evidence type="ECO:0000256" key="7">
    <source>
        <dbReference type="HAMAP-Rule" id="MF_01200"/>
    </source>
</evidence>
<evidence type="ECO:0000256" key="6">
    <source>
        <dbReference type="ARBA" id="ARBA00049157"/>
    </source>
</evidence>
<dbReference type="PANTHER" id="PTHR32119:SF2">
    <property type="entry name" value="OROTIDINE 5'-PHOSPHATE DECARBOXYLASE"/>
    <property type="match status" value="1"/>
</dbReference>
<dbReference type="EC" id="4.1.1.23" evidence="7"/>
<evidence type="ECO:0000256" key="4">
    <source>
        <dbReference type="ARBA" id="ARBA00022975"/>
    </source>
</evidence>
<comment type="caution">
    <text evidence="10">The sequence shown here is derived from an EMBL/GenBank/DDBJ whole genome shotgun (WGS) entry which is preliminary data.</text>
</comment>
<dbReference type="HAMAP" id="MF_01200_B">
    <property type="entry name" value="OMPdecase_type1_B"/>
    <property type="match status" value="1"/>
</dbReference>